<dbReference type="PANTHER" id="PTHR22550">
    <property type="entry name" value="SPORE GERMINATION PROTEIN"/>
    <property type="match status" value="1"/>
</dbReference>
<dbReference type="OrthoDB" id="1726708at2"/>
<organism evidence="4 5">
    <name type="scientific">Paenibacillus psychroresistens</name>
    <dbReference type="NCBI Taxonomy" id="1778678"/>
    <lineage>
        <taxon>Bacteria</taxon>
        <taxon>Bacillati</taxon>
        <taxon>Bacillota</taxon>
        <taxon>Bacilli</taxon>
        <taxon>Bacillales</taxon>
        <taxon>Paenibacillaceae</taxon>
        <taxon>Paenibacillus</taxon>
    </lineage>
</organism>
<keyword evidence="2 3" id="KW-0472">Membrane</keyword>
<proteinExistence type="inferred from homology"/>
<dbReference type="PIRSF" id="PIRSF005690">
    <property type="entry name" value="GerBA"/>
    <property type="match status" value="1"/>
</dbReference>
<keyword evidence="3" id="KW-1133">Transmembrane helix</keyword>
<evidence type="ECO:0000313" key="5">
    <source>
        <dbReference type="Proteomes" id="UP000426246"/>
    </source>
</evidence>
<evidence type="ECO:0000313" key="4">
    <source>
        <dbReference type="EMBL" id="QGQ95617.1"/>
    </source>
</evidence>
<reference evidence="5" key="1">
    <citation type="submission" date="2018-11" db="EMBL/GenBank/DDBJ databases">
        <title>Complete genome sequence of Paenibacillus sp. ML311-T8.</title>
        <authorList>
            <person name="Nam Y.-D."/>
            <person name="Kang J."/>
            <person name="Chung W.-H."/>
            <person name="Park Y.S."/>
        </authorList>
    </citation>
    <scope>NUCLEOTIDE SEQUENCE [LARGE SCALE GENOMIC DNA]</scope>
    <source>
        <strain evidence="5">ML311-T8</strain>
    </source>
</reference>
<feature type="transmembrane region" description="Helical" evidence="3">
    <location>
        <begin position="376"/>
        <end position="396"/>
    </location>
</feature>
<comment type="similarity">
    <text evidence="1">Belongs to the GerABKA family.</text>
</comment>
<dbReference type="PANTHER" id="PTHR22550:SF5">
    <property type="entry name" value="LEUCINE ZIPPER PROTEIN 4"/>
    <property type="match status" value="1"/>
</dbReference>
<protein>
    <submittedName>
        <fullName evidence="4">Spore germination protein</fullName>
    </submittedName>
</protein>
<keyword evidence="5" id="KW-1185">Reference proteome</keyword>
<keyword evidence="3" id="KW-0812">Transmembrane</keyword>
<dbReference type="InterPro" id="IPR004995">
    <property type="entry name" value="Spore_Ger"/>
</dbReference>
<name>A0A6B8RIA4_9BACL</name>
<dbReference type="Proteomes" id="UP000426246">
    <property type="component" value="Chromosome"/>
</dbReference>
<evidence type="ECO:0000256" key="1">
    <source>
        <dbReference type="ARBA" id="ARBA00005278"/>
    </source>
</evidence>
<gene>
    <name evidence="4" type="ORF">EHS13_12355</name>
</gene>
<feature type="transmembrane region" description="Helical" evidence="3">
    <location>
        <begin position="408"/>
        <end position="433"/>
    </location>
</feature>
<evidence type="ECO:0000256" key="3">
    <source>
        <dbReference type="SAM" id="Phobius"/>
    </source>
</evidence>
<accession>A0A6B8RIA4</accession>
<sequence length="496" mass="55648">MTGGFTIQSNLHIFLKETIKSNDFVQFSIPFNNQPLYFSFYKSVVNGEQIHHDILSFLQLNTDELTDLDDVKRLIPIEEIKLSSDLAEVIQSLLTGAIYLQMESDLNAGILISIDDSKTGYRPYNDSENEYSVVGPKVGFVEDLDTNLHLIRKGIISEKLFFEENIVGSISKTRVVLAYIDGVTNPQHINTVRQRLTAIDMDVVFDSSFLDQVIADNSNTPFPLFVTSERVDRIKYALISGQVALISSGSPYAIAGPANLFDFFISPEDYYLPWVLGSFFRIIRYVAIFFSIFASSFYVALLTFHYNIIPKAMLGPIIESRVNVPFSPFLEVIFLEITVELLREAGARLPTKIGQTLGIVGGIILGQAAVQAGLTSSILIIIVSLSALASFTTPIFKMSNTLRFFRFPLMLLAAIWGALGIMVGVVFLISHLLRLKSLGTPYLVPFYPFRYKQFADSIIRSSLSIIINRPGFLRPLKTEKFKPHKHKDIGDDYDNE</sequence>
<dbReference type="AlphaFoldDB" id="A0A6B8RIA4"/>
<evidence type="ECO:0000256" key="2">
    <source>
        <dbReference type="ARBA" id="ARBA00023136"/>
    </source>
</evidence>
<dbReference type="KEGG" id="ppsc:EHS13_12355"/>
<feature type="transmembrane region" description="Helical" evidence="3">
    <location>
        <begin position="282"/>
        <end position="304"/>
    </location>
</feature>
<dbReference type="RefSeq" id="WP_155700654.1">
    <property type="nucleotide sequence ID" value="NZ_CP034235.1"/>
</dbReference>
<dbReference type="EMBL" id="CP034235">
    <property type="protein sequence ID" value="QGQ95617.1"/>
    <property type="molecule type" value="Genomic_DNA"/>
</dbReference>
<dbReference type="GO" id="GO:0009847">
    <property type="term" value="P:spore germination"/>
    <property type="evidence" value="ECO:0007669"/>
    <property type="project" value="InterPro"/>
</dbReference>
<dbReference type="Pfam" id="PF03323">
    <property type="entry name" value="GerA"/>
    <property type="match status" value="1"/>
</dbReference>
<dbReference type="InterPro" id="IPR050768">
    <property type="entry name" value="UPF0353/GerABKA_families"/>
</dbReference>
<dbReference type="GO" id="GO:0016020">
    <property type="term" value="C:membrane"/>
    <property type="evidence" value="ECO:0007669"/>
    <property type="project" value="InterPro"/>
</dbReference>